<name>C5EYA8_9HELI</name>
<dbReference type="AlphaFoldDB" id="C5EYA8"/>
<evidence type="ECO:0000313" key="1">
    <source>
        <dbReference type="EMBL" id="EEQ62878.1"/>
    </source>
</evidence>
<gene>
    <name evidence="1" type="ORF">HPMG_00335</name>
</gene>
<evidence type="ECO:0000313" key="2">
    <source>
        <dbReference type="Proteomes" id="UP000003953"/>
    </source>
</evidence>
<dbReference type="EMBL" id="DS990441">
    <property type="protein sequence ID" value="EEQ62878.1"/>
    <property type="molecule type" value="Genomic_DNA"/>
</dbReference>
<keyword evidence="2" id="KW-1185">Reference proteome</keyword>
<protein>
    <submittedName>
        <fullName evidence="1">Uncharacterized protein</fullName>
    </submittedName>
</protein>
<accession>C5EYA8</accession>
<organism evidence="1 2">
    <name type="scientific">Helicobacter pullorum MIT 98-5489</name>
    <dbReference type="NCBI Taxonomy" id="537972"/>
    <lineage>
        <taxon>Bacteria</taxon>
        <taxon>Pseudomonadati</taxon>
        <taxon>Campylobacterota</taxon>
        <taxon>Epsilonproteobacteria</taxon>
        <taxon>Campylobacterales</taxon>
        <taxon>Helicobacteraceae</taxon>
        <taxon>Helicobacter</taxon>
    </lineage>
</organism>
<sequence length="54" mass="6083">MLQGGNTAEPSKNLCAASILRRVFKTSKIFTSLTLLLIFFFYNTKIFYCGEIDG</sequence>
<dbReference type="HOGENOM" id="CLU_3044098_0_0_7"/>
<proteinExistence type="predicted"/>
<reference evidence="2" key="1">
    <citation type="journal article" date="2014" name="Genome Announc.">
        <title>Draft genome sequences of six enterohepatic helicobacter species isolated from humans and one from rhesus macaques.</title>
        <authorList>
            <person name="Shen Z."/>
            <person name="Sheh A."/>
            <person name="Young S.K."/>
            <person name="Abouelliel A."/>
            <person name="Ward D.V."/>
            <person name="Earl A.M."/>
            <person name="Fox J.G."/>
        </authorList>
    </citation>
    <scope>NUCLEOTIDE SEQUENCE [LARGE SCALE GENOMIC DNA]</scope>
    <source>
        <strain evidence="2">MIT 98-5489</strain>
    </source>
</reference>
<dbReference type="Proteomes" id="UP000003953">
    <property type="component" value="Unassembled WGS sequence"/>
</dbReference>